<evidence type="ECO:0000256" key="1">
    <source>
        <dbReference type="SAM" id="MobiDB-lite"/>
    </source>
</evidence>
<reference evidence="2 3" key="1">
    <citation type="submission" date="2018-12" db="EMBL/GenBank/DDBJ databases">
        <title>The whole draft genome of Streptomyce luteoverticillatus CGMCC 15060.</title>
        <authorList>
            <person name="Feng Z."/>
            <person name="Chen G."/>
            <person name="Zhang J."/>
            <person name="Zhu H."/>
            <person name="Yu X."/>
            <person name="Zhang W."/>
            <person name="Zhang X."/>
        </authorList>
    </citation>
    <scope>NUCLEOTIDE SEQUENCE [LARGE SCALE GENOMIC DNA]</scope>
    <source>
        <strain evidence="2 3">CGMCC 15060</strain>
    </source>
</reference>
<accession>A0A3Q9FYB4</accession>
<dbReference type="OrthoDB" id="9153660at2"/>
<gene>
    <name evidence="2" type="ORF">EKH77_19315</name>
</gene>
<proteinExistence type="predicted"/>
<organism evidence="2 3">
    <name type="scientific">Streptomyces luteoverticillatus</name>
    <name type="common">Streptoverticillium luteoverticillatus</name>
    <dbReference type="NCBI Taxonomy" id="66425"/>
    <lineage>
        <taxon>Bacteria</taxon>
        <taxon>Bacillati</taxon>
        <taxon>Actinomycetota</taxon>
        <taxon>Actinomycetes</taxon>
        <taxon>Kitasatosporales</taxon>
        <taxon>Streptomycetaceae</taxon>
        <taxon>Streptomyces</taxon>
    </lineage>
</organism>
<evidence type="ECO:0000313" key="3">
    <source>
        <dbReference type="Proteomes" id="UP000267900"/>
    </source>
</evidence>
<feature type="region of interest" description="Disordered" evidence="1">
    <location>
        <begin position="1"/>
        <end position="24"/>
    </location>
</feature>
<dbReference type="AlphaFoldDB" id="A0A3Q9FYB4"/>
<sequence>MPRTPARRTATASRRTGGTAATVAAASPAPGGLVATVTALHRTAGGTAVAALVARSGASGATVGRRFAPFRRAATPQDLSVASLGPLDTLGFRGLTYPEGCTTGNDVRIEQLFRQTGGGSEPGYPKGFEEIRLIDQYLLHENRPQVATAMHAINGDFVAGANNTDQNIFMGTAKANKTHLNEVEAPLRQAMQGRTASGRAARYEAALTAHPPVALAADPTVLAWDTPGADIPGATEVSGTARWDPAPLARITHYVDTARLAAAPTEFPRIVDYSVVPDYKPDRLPAYIDRNIAEAEVKITEAEAELAGLTDPAERDELAEKIKNERWAVDRLRLNGPRLFPTTFTAEATYYLASYVPAGRWLVGRDAGTFDAQE</sequence>
<protein>
    <submittedName>
        <fullName evidence="2">Uncharacterized protein</fullName>
    </submittedName>
</protein>
<keyword evidence="3" id="KW-1185">Reference proteome</keyword>
<evidence type="ECO:0000313" key="2">
    <source>
        <dbReference type="EMBL" id="AZQ73072.1"/>
    </source>
</evidence>
<dbReference type="EMBL" id="CP034587">
    <property type="protein sequence ID" value="AZQ73072.1"/>
    <property type="molecule type" value="Genomic_DNA"/>
</dbReference>
<dbReference type="RefSeq" id="WP_126915588.1">
    <property type="nucleotide sequence ID" value="NZ_CP034587.1"/>
</dbReference>
<name>A0A3Q9FYB4_STRLT</name>
<dbReference type="Proteomes" id="UP000267900">
    <property type="component" value="Chromosome"/>
</dbReference>